<dbReference type="InterPro" id="IPR050278">
    <property type="entry name" value="Serine_Prot_S9B/DPPIV"/>
</dbReference>
<feature type="chain" id="PRO_5032754553" evidence="1">
    <location>
        <begin position="21"/>
        <end position="743"/>
    </location>
</feature>
<proteinExistence type="predicted"/>
<feature type="signal peptide" evidence="1">
    <location>
        <begin position="1"/>
        <end position="20"/>
    </location>
</feature>
<evidence type="ECO:0000313" key="4">
    <source>
        <dbReference type="EMBL" id="NDY96167.1"/>
    </source>
</evidence>
<feature type="domain" description="Peptidase S9 prolyl oligopeptidase catalytic" evidence="2">
    <location>
        <begin position="546"/>
        <end position="742"/>
    </location>
</feature>
<dbReference type="Proteomes" id="UP000484885">
    <property type="component" value="Unassembled WGS sequence"/>
</dbReference>
<dbReference type="GO" id="GO:0008239">
    <property type="term" value="F:dipeptidyl-peptidase activity"/>
    <property type="evidence" value="ECO:0007669"/>
    <property type="project" value="TreeGrafter"/>
</dbReference>
<sequence>MSRFLATVFGLVLFPASVLAQSELTIERIFDSPDLSGPSLRQPELSPAGDRVTFLRAGEADRDRLDLWEYHIEDDETRLLVAADEVVAEEAELSSEEQARRERARIAGLTGIVEYRWSDDGRFLIFPLDGDIFILDLASEDRLVRRVTDSETADIDPRVAPDGRHVAFVRERNLWVVDLESGEARALTENGDEVIANGLAEFIAQEEMGRSRGFWWSPDGRRIAFLRTDESAIAPTRRYEIEADRITLVEQRYPFTGTPNVTYRLGVIDLDDETTRWIDLGEEQDIYIPRVAWLPDGKHLSFQRQSRDQKTLELVIASLDDRAPVVALTETAETWINLHDDLYFLEELPAFVWSSESDGFRHLYLYSLEGELIRRLTDGAWEVDELVGVDEELGLVYFTGSEVSAEEKHLYRQSLLTQTPEYVTRISRRPGWHEIGMDRSARVYVDTFSSTRQPPQLSLHSTTGERMAWLVENRVDGDHPYAPFRATHQAPEFGELVGPEGQPLRYRMIRPQDFDAESSYPVLVHVYGGPTHRLVTDSWGRRTLIEQYFARQGYIVFSLENRGVERQGKSFQDAAYLNLGRIEIIDQMVGVDWLRSQPFVDPDRIGIFGWSYGGYLALMALAQNPGDFAAAVAVAPVTDWALYDTHYTERYLGTPRGQPEAYEQGNVLTWAEQIADPLLLIHPMADDNVLFTHSTMLMQALQEQRIPFDLMTYPGEKHGITGTNQRVHVYEMVARFLNRQLKK</sequence>
<name>A0A845UXL9_9GAMM</name>
<gene>
    <name evidence="4" type="ORF">G3I74_10530</name>
</gene>
<dbReference type="Gene3D" id="2.140.10.30">
    <property type="entry name" value="Dipeptidylpeptidase IV, N-terminal domain"/>
    <property type="match status" value="1"/>
</dbReference>
<evidence type="ECO:0000259" key="2">
    <source>
        <dbReference type="Pfam" id="PF00326"/>
    </source>
</evidence>
<dbReference type="InterPro" id="IPR001375">
    <property type="entry name" value="Peptidase_S9_cat"/>
</dbReference>
<evidence type="ECO:0000256" key="1">
    <source>
        <dbReference type="SAM" id="SignalP"/>
    </source>
</evidence>
<protein>
    <submittedName>
        <fullName evidence="4">S9 family peptidase</fullName>
    </submittedName>
</protein>
<dbReference type="InterPro" id="IPR002469">
    <property type="entry name" value="Peptidase_S9B_N"/>
</dbReference>
<feature type="domain" description="Dipeptidylpeptidase IV N-terminal" evidence="3">
    <location>
        <begin position="127"/>
        <end position="455"/>
    </location>
</feature>
<dbReference type="GO" id="GO:0008236">
    <property type="term" value="F:serine-type peptidase activity"/>
    <property type="evidence" value="ECO:0007669"/>
    <property type="project" value="InterPro"/>
</dbReference>
<dbReference type="AlphaFoldDB" id="A0A845UXL9"/>
<organism evidence="4 5">
    <name type="scientific">Wenzhouxiangella limi</name>
    <dbReference type="NCBI Taxonomy" id="2707351"/>
    <lineage>
        <taxon>Bacteria</taxon>
        <taxon>Pseudomonadati</taxon>
        <taxon>Pseudomonadota</taxon>
        <taxon>Gammaproteobacteria</taxon>
        <taxon>Chromatiales</taxon>
        <taxon>Wenzhouxiangellaceae</taxon>
        <taxon>Wenzhouxiangella</taxon>
    </lineage>
</organism>
<comment type="caution">
    <text evidence="4">The sequence shown here is derived from an EMBL/GenBank/DDBJ whole genome shotgun (WGS) entry which is preliminary data.</text>
</comment>
<dbReference type="EMBL" id="JAAGSC010000041">
    <property type="protein sequence ID" value="NDY96167.1"/>
    <property type="molecule type" value="Genomic_DNA"/>
</dbReference>
<dbReference type="GO" id="GO:0006508">
    <property type="term" value="P:proteolysis"/>
    <property type="evidence" value="ECO:0007669"/>
    <property type="project" value="InterPro"/>
</dbReference>
<dbReference type="SUPFAM" id="SSF82171">
    <property type="entry name" value="DPP6 N-terminal domain-like"/>
    <property type="match status" value="1"/>
</dbReference>
<evidence type="ECO:0000259" key="3">
    <source>
        <dbReference type="Pfam" id="PF00930"/>
    </source>
</evidence>
<dbReference type="Pfam" id="PF00930">
    <property type="entry name" value="DPPIV_N"/>
    <property type="match status" value="1"/>
</dbReference>
<dbReference type="Gene3D" id="3.40.50.1820">
    <property type="entry name" value="alpha/beta hydrolase"/>
    <property type="match status" value="1"/>
</dbReference>
<dbReference type="PANTHER" id="PTHR11731:SF193">
    <property type="entry name" value="DIPEPTIDYL PEPTIDASE 9"/>
    <property type="match status" value="1"/>
</dbReference>
<keyword evidence="5" id="KW-1185">Reference proteome</keyword>
<reference evidence="4 5" key="1">
    <citation type="submission" date="2020-02" db="EMBL/GenBank/DDBJ databases">
        <authorList>
            <person name="Zhang X.-Y."/>
        </authorList>
    </citation>
    <scope>NUCLEOTIDE SEQUENCE [LARGE SCALE GENOMIC DNA]</scope>
    <source>
        <strain evidence="4 5">C33</strain>
    </source>
</reference>
<dbReference type="InterPro" id="IPR029058">
    <property type="entry name" value="AB_hydrolase_fold"/>
</dbReference>
<accession>A0A845UXL9</accession>
<evidence type="ECO:0000313" key="5">
    <source>
        <dbReference type="Proteomes" id="UP000484885"/>
    </source>
</evidence>
<dbReference type="Pfam" id="PF00326">
    <property type="entry name" value="Peptidase_S9"/>
    <property type="match status" value="1"/>
</dbReference>
<dbReference type="PANTHER" id="PTHR11731">
    <property type="entry name" value="PROTEASE FAMILY S9B,C DIPEPTIDYL-PEPTIDASE IV-RELATED"/>
    <property type="match status" value="1"/>
</dbReference>
<keyword evidence="1" id="KW-0732">Signal</keyword>
<dbReference type="SUPFAM" id="SSF53474">
    <property type="entry name" value="alpha/beta-Hydrolases"/>
    <property type="match status" value="1"/>
</dbReference>
<dbReference type="RefSeq" id="WP_164211538.1">
    <property type="nucleotide sequence ID" value="NZ_JAAGSC010000041.1"/>
</dbReference>